<dbReference type="Proteomes" id="UP001163321">
    <property type="component" value="Chromosome 3"/>
</dbReference>
<gene>
    <name evidence="1" type="ORF">PsorP6_006843</name>
</gene>
<sequence length="74" mass="8628">MNHTFTMFYSFMRSEENGDYQWAMDELKKVPMDWDSSKCGAHNEGNQSFPEREFVFVTDRARIAAVFPNAAIIL</sequence>
<name>A0ACC0W9F6_9STRA</name>
<evidence type="ECO:0000313" key="2">
    <source>
        <dbReference type="Proteomes" id="UP001163321"/>
    </source>
</evidence>
<comment type="caution">
    <text evidence="1">The sequence shown here is derived from an EMBL/GenBank/DDBJ whole genome shotgun (WGS) entry which is preliminary data.</text>
</comment>
<reference evidence="1 2" key="1">
    <citation type="journal article" date="2022" name="bioRxiv">
        <title>The genome of the oomycete Peronosclerospora sorghi, a cosmopolitan pathogen of maize and sorghum, is inflated with dispersed pseudogenes.</title>
        <authorList>
            <person name="Fletcher K."/>
            <person name="Martin F."/>
            <person name="Isakeit T."/>
            <person name="Cavanaugh K."/>
            <person name="Magill C."/>
            <person name="Michelmore R."/>
        </authorList>
    </citation>
    <scope>NUCLEOTIDE SEQUENCE [LARGE SCALE GENOMIC DNA]</scope>
    <source>
        <strain evidence="1">P6</strain>
    </source>
</reference>
<organism evidence="1 2">
    <name type="scientific">Peronosclerospora sorghi</name>
    <dbReference type="NCBI Taxonomy" id="230839"/>
    <lineage>
        <taxon>Eukaryota</taxon>
        <taxon>Sar</taxon>
        <taxon>Stramenopiles</taxon>
        <taxon>Oomycota</taxon>
        <taxon>Peronosporomycetes</taxon>
        <taxon>Peronosporales</taxon>
        <taxon>Peronosporaceae</taxon>
        <taxon>Peronosclerospora</taxon>
    </lineage>
</organism>
<dbReference type="EMBL" id="CM047582">
    <property type="protein sequence ID" value="KAI9914765.1"/>
    <property type="molecule type" value="Genomic_DNA"/>
</dbReference>
<proteinExistence type="predicted"/>
<keyword evidence="2" id="KW-1185">Reference proteome</keyword>
<evidence type="ECO:0000313" key="1">
    <source>
        <dbReference type="EMBL" id="KAI9914765.1"/>
    </source>
</evidence>
<protein>
    <submittedName>
        <fullName evidence="1">Uncharacterized protein</fullName>
    </submittedName>
</protein>
<accession>A0ACC0W9F6</accession>